<dbReference type="GO" id="GO:0003676">
    <property type="term" value="F:nucleic acid binding"/>
    <property type="evidence" value="ECO:0007669"/>
    <property type="project" value="InterPro"/>
</dbReference>
<evidence type="ECO:0000313" key="2">
    <source>
        <dbReference type="Proteomes" id="UP000266861"/>
    </source>
</evidence>
<evidence type="ECO:0000313" key="1">
    <source>
        <dbReference type="EMBL" id="RHZ62071.1"/>
    </source>
</evidence>
<dbReference type="GO" id="GO:0008270">
    <property type="term" value="F:zinc ion binding"/>
    <property type="evidence" value="ECO:0007669"/>
    <property type="project" value="InterPro"/>
</dbReference>
<sequence length="245" mass="28286">MEIAAPVDIDTFFTNLKNIWFKRQPSTFTYNENRNLLQSNGSSSLLIIVTNSSPTPYQSLPQKDNNNRANAMLYKAQDYLESIAERLGYSDEATRNPDALKQFIDDELYSRLGYANYHLRKESFGQVREVNTRVMTRASTSDAKKVYATNKLTKKLAKKPTKVTYKCSNCEKIGHRKNMCPEDTKLKKINYTYQNEPENSDDEKVVILEDNSDSEKEKEITSDNELQLCFNVKKKSDSCKEEAFY</sequence>
<keyword evidence="2" id="KW-1185">Reference proteome</keyword>
<dbReference type="EMBL" id="PQFF01000314">
    <property type="protein sequence ID" value="RHZ62071.1"/>
    <property type="molecule type" value="Genomic_DNA"/>
</dbReference>
<comment type="caution">
    <text evidence="1">The sequence shown here is derived from an EMBL/GenBank/DDBJ whole genome shotgun (WGS) entry which is preliminary data.</text>
</comment>
<accession>A0A397HFZ6</accession>
<organism evidence="1 2">
    <name type="scientific">Diversispora epigaea</name>
    <dbReference type="NCBI Taxonomy" id="1348612"/>
    <lineage>
        <taxon>Eukaryota</taxon>
        <taxon>Fungi</taxon>
        <taxon>Fungi incertae sedis</taxon>
        <taxon>Mucoromycota</taxon>
        <taxon>Glomeromycotina</taxon>
        <taxon>Glomeromycetes</taxon>
        <taxon>Diversisporales</taxon>
        <taxon>Diversisporaceae</taxon>
        <taxon>Diversispora</taxon>
    </lineage>
</organism>
<dbReference type="Proteomes" id="UP000266861">
    <property type="component" value="Unassembled WGS sequence"/>
</dbReference>
<evidence type="ECO:0008006" key="3">
    <source>
        <dbReference type="Google" id="ProtNLM"/>
    </source>
</evidence>
<proteinExistence type="predicted"/>
<reference evidence="1 2" key="1">
    <citation type="submission" date="2018-08" db="EMBL/GenBank/DDBJ databases">
        <title>Genome and evolution of the arbuscular mycorrhizal fungus Diversispora epigaea (formerly Glomus versiforme) and its bacterial endosymbionts.</title>
        <authorList>
            <person name="Sun X."/>
            <person name="Fei Z."/>
            <person name="Harrison M."/>
        </authorList>
    </citation>
    <scope>NUCLEOTIDE SEQUENCE [LARGE SCALE GENOMIC DNA]</scope>
    <source>
        <strain evidence="1 2">IT104</strain>
    </source>
</reference>
<dbReference type="OrthoDB" id="2415476at2759"/>
<dbReference type="AlphaFoldDB" id="A0A397HFZ6"/>
<gene>
    <name evidence="1" type="ORF">Glove_344g24</name>
</gene>
<dbReference type="STRING" id="1348612.A0A397HFZ6"/>
<dbReference type="InterPro" id="IPR036875">
    <property type="entry name" value="Znf_CCHC_sf"/>
</dbReference>
<dbReference type="SUPFAM" id="SSF57756">
    <property type="entry name" value="Retrovirus zinc finger-like domains"/>
    <property type="match status" value="1"/>
</dbReference>
<protein>
    <recommendedName>
        <fullName evidence="3">CCHC-type domain-containing protein</fullName>
    </recommendedName>
</protein>
<name>A0A397HFZ6_9GLOM</name>